<reference evidence="3" key="1">
    <citation type="submission" date="2017-09" db="EMBL/GenBank/DDBJ databases">
        <authorList>
            <person name="Varghese N."/>
            <person name="Submissions S."/>
        </authorList>
    </citation>
    <scope>NUCLEOTIDE SEQUENCE [LARGE SCALE GENOMIC DNA]</scope>
    <source>
        <strain evidence="3">CGMCC 1.12461</strain>
    </source>
</reference>
<name>A0A285IUL4_9GAMM</name>
<protein>
    <submittedName>
        <fullName evidence="2">Anti-anti-sigma factor</fullName>
    </submittedName>
</protein>
<dbReference type="InterPro" id="IPR002645">
    <property type="entry name" value="STAS_dom"/>
</dbReference>
<dbReference type="Pfam" id="PF01740">
    <property type="entry name" value="STAS"/>
    <property type="match status" value="1"/>
</dbReference>
<dbReference type="EMBL" id="OBEB01000003">
    <property type="protein sequence ID" value="SNY51387.1"/>
    <property type="molecule type" value="Genomic_DNA"/>
</dbReference>
<dbReference type="Proteomes" id="UP000219353">
    <property type="component" value="Unassembled WGS sequence"/>
</dbReference>
<sequence length="174" mass="19550">MSEQEQVLFASINNCCYFKLCGELRYTNATGMDDLIERLFSTRIECAQVVIDLNQATFIDSTYVGLLAGLARYCQQQQLPKPTLFSTQSEINELLFGLCLDQAFQIIQQPTTVPPDNLPGGTLPENTTDIATQSYSEQQQGRMILRAHEALIALNDKNKAEFQPVVNLLKQQLK</sequence>
<dbReference type="PROSITE" id="PS50801">
    <property type="entry name" value="STAS"/>
    <property type="match status" value="1"/>
</dbReference>
<dbReference type="AlphaFoldDB" id="A0A285IUL4"/>
<dbReference type="InterPro" id="IPR036513">
    <property type="entry name" value="STAS_dom_sf"/>
</dbReference>
<evidence type="ECO:0000259" key="1">
    <source>
        <dbReference type="PROSITE" id="PS50801"/>
    </source>
</evidence>
<dbReference type="Gene3D" id="3.30.750.24">
    <property type="entry name" value="STAS domain"/>
    <property type="match status" value="1"/>
</dbReference>
<proteinExistence type="predicted"/>
<accession>A0A285IUL4</accession>
<dbReference type="OrthoDB" id="8685730at2"/>
<organism evidence="2 3">
    <name type="scientific">Arsukibacterium tuosuense</name>
    <dbReference type="NCBI Taxonomy" id="1323745"/>
    <lineage>
        <taxon>Bacteria</taxon>
        <taxon>Pseudomonadati</taxon>
        <taxon>Pseudomonadota</taxon>
        <taxon>Gammaproteobacteria</taxon>
        <taxon>Chromatiales</taxon>
        <taxon>Chromatiaceae</taxon>
        <taxon>Arsukibacterium</taxon>
    </lineage>
</organism>
<dbReference type="SUPFAM" id="SSF52091">
    <property type="entry name" value="SpoIIaa-like"/>
    <property type="match status" value="1"/>
</dbReference>
<dbReference type="CDD" id="cd07043">
    <property type="entry name" value="STAS_anti-anti-sigma_factors"/>
    <property type="match status" value="1"/>
</dbReference>
<evidence type="ECO:0000313" key="3">
    <source>
        <dbReference type="Proteomes" id="UP000219353"/>
    </source>
</evidence>
<keyword evidence="3" id="KW-1185">Reference proteome</keyword>
<gene>
    <name evidence="2" type="ORF">SAMN06297280_1834</name>
</gene>
<feature type="domain" description="STAS" evidence="1">
    <location>
        <begin position="5"/>
        <end position="95"/>
    </location>
</feature>
<dbReference type="RefSeq" id="WP_097111082.1">
    <property type="nucleotide sequence ID" value="NZ_OBEB01000003.1"/>
</dbReference>
<evidence type="ECO:0000313" key="2">
    <source>
        <dbReference type="EMBL" id="SNY51387.1"/>
    </source>
</evidence>